<feature type="domain" description="Spt20-like SEP" evidence="2">
    <location>
        <begin position="63"/>
        <end position="214"/>
    </location>
</feature>
<reference evidence="4 5" key="1">
    <citation type="journal article" date="2019" name="Nat. Plants">
        <title>Genome sequencing of Musa balbisiana reveals subgenome evolution and function divergence in polyploid bananas.</title>
        <authorList>
            <person name="Yao X."/>
        </authorList>
    </citation>
    <scope>NUCLEOTIDE SEQUENCE [LARGE SCALE GENOMIC DNA]</scope>
    <source>
        <strain evidence="5">cv. DH-PKW</strain>
        <tissue evidence="4">Leaves</tissue>
    </source>
</reference>
<evidence type="ECO:0000259" key="3">
    <source>
        <dbReference type="Pfam" id="PF20474"/>
    </source>
</evidence>
<dbReference type="Pfam" id="PF12090">
    <property type="entry name" value="Spt20_SEP"/>
    <property type="match status" value="1"/>
</dbReference>
<sequence>MGISFRLSKSGKRFRPKPILVQEETGPSGEESKESSGVVVGGGSKREVDNTEAANDTGDVFPEHEVSFTLNLYPKGYSIGKPTEIENCQTLLQDVKPLHPYDKASETLFSAIESGWLPGDILDDIPTKYFDGTIICQVRDYRDHISEQGTATASFVVPVLRKVRLRMSLENVIKDMPFIADDSWTYSDLMEVEARILKVLQPRLCLDPTPMLDRLCKDPSATKLNLSFGRKRKLQQIAEVTVTANNQNLGKSICTDRKPANPNCGQGGVGTSVCNASLQQVYENISMQHGSSGVPSFRRNNVGHEATRQTLPLHSEFKLQPAINSSAIAEDRASGLPSNFSGVNAKMSLAQNMISSYADTAGSNPAISLKRENPDAQLTPLAAMKRPKQTPVRLDDIQQQQQTGPPLVGLTGTDMQWKNQLPYSQPDIKGIQHSSTWGGQRHTLSVMNNVPNDEPGAPFFNQQGLRYGANEEHLDRQETERPKEALPTLDSDNSVLDLQQLQAQHLRQHSSMRNHPPTAVEWQNGRPITEDIVKDDVHQRRISVSSPQVPSGPMVQSPVSSKLGEISSGSLAGHFSGVRTVSALGVQKDKLTAITNASVSNMNAPLAANSPSTVAAHMGDQVILERFAKIGVVAQRHQLNVKKNKVDHYPARETVQYSTQQLAFYLSDSFNCEDYTDQTRPMSRSLIGGSTTTCKARSMSFMRNEEMYQVPTRLLMTEKPFDGTVSMQYGFMDDSVIHDYQLTLPTNHHADLLAAQFGLLMERDGYQKTDDQIRPIPIRMVAPNKLAPVSGMLLDNTASQMKQPELATGQPLQVAAPALANGMVPMNVSQNTSNHARMLTSVNNSQALGISQGYIPGTAIPTRMQQVDQYLFQQKQQQPPWQQQQLQPTTQSRLQQQQKLPFTHVHTSSPPLTTNPLSQIMNQTSNLPMSTSQMVKPSPLQLQMLQQQAGQQQQPQISRKVMMGINQNISMGNVGNNAMSLGLSNVLGIGVPHGVSSPTGSISGSGNISPHEMNLASASNFSPGLRPSSLSHAQAATAAVAIKLRMAQQNRAGPYGQSGIVGMPGNTNQMLPSSAGLPVLGPLNRANLSSLQLNAMLPMGPPKLSGVNFYLNPQQQLQHQQLQQQQPQISRKVMMGINQNISMGNVGNNAMSLGLSNVLGIGVPHGVSSPTGSISGSGNISPHEMNLASASNFSPGLRPSSLSHAQAATAAVAIKLRMAQQNRAGPYGQSGIVGMPGNTNQMLPSSAGLPVLGPLTEQFELFTTECHVPMGPPKLSGVNFYLNPQQQLQHQQLQQQACLCWVHLTEQI</sequence>
<dbReference type="PANTHER" id="PTHR13526:SF8">
    <property type="entry name" value="TRANSCRIPTION FACTOR SPT20 HOMOLOG"/>
    <property type="match status" value="1"/>
</dbReference>
<dbReference type="Pfam" id="PF20474">
    <property type="entry name" value="PHL"/>
    <property type="match status" value="1"/>
</dbReference>
<keyword evidence="5" id="KW-1185">Reference proteome</keyword>
<dbReference type="InterPro" id="IPR021950">
    <property type="entry name" value="Spt20"/>
</dbReference>
<dbReference type="GO" id="GO:0006357">
    <property type="term" value="P:regulation of transcription by RNA polymerase II"/>
    <property type="evidence" value="ECO:0007669"/>
    <property type="project" value="TreeGrafter"/>
</dbReference>
<feature type="region of interest" description="Disordered" evidence="1">
    <location>
        <begin position="16"/>
        <end position="58"/>
    </location>
</feature>
<name>A0A4S8K4T3_MUSBA</name>
<dbReference type="Proteomes" id="UP000317650">
    <property type="component" value="Chromosome 8"/>
</dbReference>
<dbReference type="EMBL" id="PYDT01000002">
    <property type="protein sequence ID" value="THU69833.1"/>
    <property type="molecule type" value="Genomic_DNA"/>
</dbReference>
<evidence type="ECO:0000256" key="1">
    <source>
        <dbReference type="SAM" id="MobiDB-lite"/>
    </source>
</evidence>
<evidence type="ECO:0000259" key="2">
    <source>
        <dbReference type="Pfam" id="PF12090"/>
    </source>
</evidence>
<proteinExistence type="predicted"/>
<accession>A0A4S8K4T3</accession>
<protein>
    <submittedName>
        <fullName evidence="4">Uncharacterized protein</fullName>
    </submittedName>
</protein>
<comment type="caution">
    <text evidence="4">The sequence shown here is derived from an EMBL/GenBank/DDBJ whole genome shotgun (WGS) entry which is preliminary data.</text>
</comment>
<organism evidence="4 5">
    <name type="scientific">Musa balbisiana</name>
    <name type="common">Banana</name>
    <dbReference type="NCBI Taxonomy" id="52838"/>
    <lineage>
        <taxon>Eukaryota</taxon>
        <taxon>Viridiplantae</taxon>
        <taxon>Streptophyta</taxon>
        <taxon>Embryophyta</taxon>
        <taxon>Tracheophyta</taxon>
        <taxon>Spermatophyta</taxon>
        <taxon>Magnoliopsida</taxon>
        <taxon>Liliopsida</taxon>
        <taxon>Zingiberales</taxon>
        <taxon>Musaceae</taxon>
        <taxon>Musa</taxon>
    </lineage>
</organism>
<gene>
    <name evidence="4" type="ORF">C4D60_Mb08t18570</name>
</gene>
<evidence type="ECO:0000313" key="4">
    <source>
        <dbReference type="EMBL" id="THU69833.1"/>
    </source>
</evidence>
<dbReference type="InterPro" id="IPR046468">
    <property type="entry name" value="Spt20-like_SEP"/>
</dbReference>
<dbReference type="STRING" id="52838.A0A4S8K4T3"/>
<dbReference type="GO" id="GO:0000124">
    <property type="term" value="C:SAGA complex"/>
    <property type="evidence" value="ECO:0007669"/>
    <property type="project" value="InterPro"/>
</dbReference>
<dbReference type="PANTHER" id="PTHR13526">
    <property type="entry name" value="TRANSCRIPTION FACTOR SPT20 HOMOLOG"/>
    <property type="match status" value="1"/>
</dbReference>
<feature type="domain" description="PHL" evidence="3">
    <location>
        <begin position="636"/>
        <end position="777"/>
    </location>
</feature>
<dbReference type="InterPro" id="IPR046467">
    <property type="entry name" value="PHL_dom"/>
</dbReference>
<dbReference type="GO" id="GO:0003712">
    <property type="term" value="F:transcription coregulator activity"/>
    <property type="evidence" value="ECO:0007669"/>
    <property type="project" value="InterPro"/>
</dbReference>
<evidence type="ECO:0000313" key="5">
    <source>
        <dbReference type="Proteomes" id="UP000317650"/>
    </source>
</evidence>